<evidence type="ECO:0000313" key="2">
    <source>
        <dbReference type="EMBL" id="MCO5977916.1"/>
    </source>
</evidence>
<keyword evidence="1" id="KW-1133">Transmembrane helix</keyword>
<comment type="caution">
    <text evidence="2">The sequence shown here is derived from an EMBL/GenBank/DDBJ whole genome shotgun (WGS) entry which is preliminary data.</text>
</comment>
<keyword evidence="1" id="KW-0472">Membrane</keyword>
<sequence length="154" mass="16212">MKMTDRVSALSVLFEDIGSEVRARRDPEYLYTAATIGALGALAWGVATIATVQGAGGIPSWRHPAVAGAVASLMLTWAVWQKIQREHGIYVALRTEQLRIAGLLAEATGVSQEELPAGLRLGVTAGAGHRASGVVIGSTCAATVLFCLSIWLLR</sequence>
<evidence type="ECO:0000313" key="3">
    <source>
        <dbReference type="Proteomes" id="UP001204851"/>
    </source>
</evidence>
<feature type="transmembrane region" description="Helical" evidence="1">
    <location>
        <begin position="29"/>
        <end position="52"/>
    </location>
</feature>
<gene>
    <name evidence="2" type="ORF">M0L44_14500</name>
</gene>
<feature type="transmembrane region" description="Helical" evidence="1">
    <location>
        <begin position="64"/>
        <end position="80"/>
    </location>
</feature>
<keyword evidence="1" id="KW-0812">Transmembrane</keyword>
<organism evidence="2 3">
    <name type="scientific">Ideonella oryzae</name>
    <dbReference type="NCBI Taxonomy" id="2937441"/>
    <lineage>
        <taxon>Bacteria</taxon>
        <taxon>Pseudomonadati</taxon>
        <taxon>Pseudomonadota</taxon>
        <taxon>Betaproteobacteria</taxon>
        <taxon>Burkholderiales</taxon>
        <taxon>Sphaerotilaceae</taxon>
        <taxon>Ideonella</taxon>
    </lineage>
</organism>
<feature type="transmembrane region" description="Helical" evidence="1">
    <location>
        <begin position="131"/>
        <end position="153"/>
    </location>
</feature>
<dbReference type="EMBL" id="JAMXMC010000008">
    <property type="protein sequence ID" value="MCO5977916.1"/>
    <property type="molecule type" value="Genomic_DNA"/>
</dbReference>
<accession>A0ABT1BNX1</accession>
<dbReference type="RefSeq" id="WP_252770519.1">
    <property type="nucleotide sequence ID" value="NZ_JAMXMC010000008.1"/>
</dbReference>
<protein>
    <submittedName>
        <fullName evidence="2">Uncharacterized protein</fullName>
    </submittedName>
</protein>
<dbReference type="Proteomes" id="UP001204851">
    <property type="component" value="Unassembled WGS sequence"/>
</dbReference>
<proteinExistence type="predicted"/>
<reference evidence="2 3" key="1">
    <citation type="submission" date="2022-06" db="EMBL/GenBank/DDBJ databases">
        <title>Ideonella sp. NS12-5 Genome sequencing and assembly.</title>
        <authorList>
            <person name="Jung Y."/>
        </authorList>
    </citation>
    <scope>NUCLEOTIDE SEQUENCE [LARGE SCALE GENOMIC DNA]</scope>
    <source>
        <strain evidence="2 3">NS12-5</strain>
    </source>
</reference>
<evidence type="ECO:0000256" key="1">
    <source>
        <dbReference type="SAM" id="Phobius"/>
    </source>
</evidence>
<name>A0ABT1BNX1_9BURK</name>
<keyword evidence="3" id="KW-1185">Reference proteome</keyword>